<protein>
    <recommendedName>
        <fullName evidence="1">phenylalanine--tRNA ligase</fullName>
        <ecNumber evidence="1">6.1.1.20</ecNumber>
    </recommendedName>
</protein>
<dbReference type="InterPro" id="IPR002319">
    <property type="entry name" value="Phenylalanyl-tRNA_Synthase"/>
</dbReference>
<dbReference type="InterPro" id="IPR006195">
    <property type="entry name" value="aa-tRNA-synth_II"/>
</dbReference>
<evidence type="ECO:0000256" key="1">
    <source>
        <dbReference type="ARBA" id="ARBA00012814"/>
    </source>
</evidence>
<evidence type="ECO:0000256" key="2">
    <source>
        <dbReference type="ARBA" id="ARBA00022598"/>
    </source>
</evidence>
<dbReference type="GO" id="GO:0005524">
    <property type="term" value="F:ATP binding"/>
    <property type="evidence" value="ECO:0007669"/>
    <property type="project" value="UniProtKB-KW"/>
</dbReference>
<dbReference type="InterPro" id="IPR045864">
    <property type="entry name" value="aa-tRNA-synth_II/BPL/LPL"/>
</dbReference>
<evidence type="ECO:0000256" key="6">
    <source>
        <dbReference type="ARBA" id="ARBA00023146"/>
    </source>
</evidence>
<organism evidence="9">
    <name type="scientific">Candidatus Organicella extenuata</name>
    <dbReference type="NCBI Taxonomy" id="2841811"/>
    <lineage>
        <taxon>Bacteria</taxon>
        <taxon>Pseudomonadati</taxon>
        <taxon>Verrucomicrobiota</taxon>
        <taxon>Candidatus Organicella</taxon>
    </lineage>
</organism>
<evidence type="ECO:0000313" key="9">
    <source>
        <dbReference type="EMBL" id="WMI30470.1"/>
    </source>
</evidence>
<dbReference type="GO" id="GO:0006432">
    <property type="term" value="P:phenylalanyl-tRNA aminoacylation"/>
    <property type="evidence" value="ECO:0007669"/>
    <property type="project" value="TreeGrafter"/>
</dbReference>
<keyword evidence="4" id="KW-0067">ATP-binding</keyword>
<name>A0AA51BKL4_9BACT</name>
<comment type="catalytic activity">
    <reaction evidence="7">
        <text>tRNA(Phe) + L-phenylalanine + ATP = L-phenylalanyl-tRNA(Phe) + AMP + diphosphate + H(+)</text>
        <dbReference type="Rhea" id="RHEA:19413"/>
        <dbReference type="Rhea" id="RHEA-COMP:9668"/>
        <dbReference type="Rhea" id="RHEA-COMP:9699"/>
        <dbReference type="ChEBI" id="CHEBI:15378"/>
        <dbReference type="ChEBI" id="CHEBI:30616"/>
        <dbReference type="ChEBI" id="CHEBI:33019"/>
        <dbReference type="ChEBI" id="CHEBI:58095"/>
        <dbReference type="ChEBI" id="CHEBI:78442"/>
        <dbReference type="ChEBI" id="CHEBI:78531"/>
        <dbReference type="ChEBI" id="CHEBI:456215"/>
        <dbReference type="EC" id="6.1.1.20"/>
    </reaction>
</comment>
<dbReference type="GO" id="GO:0005737">
    <property type="term" value="C:cytoplasm"/>
    <property type="evidence" value="ECO:0007669"/>
    <property type="project" value="TreeGrafter"/>
</dbReference>
<evidence type="ECO:0000256" key="4">
    <source>
        <dbReference type="ARBA" id="ARBA00022840"/>
    </source>
</evidence>
<dbReference type="CDD" id="cd00496">
    <property type="entry name" value="PheRS_alpha_core"/>
    <property type="match status" value="1"/>
</dbReference>
<dbReference type="GO" id="GO:0004826">
    <property type="term" value="F:phenylalanine-tRNA ligase activity"/>
    <property type="evidence" value="ECO:0007669"/>
    <property type="project" value="UniProtKB-EC"/>
</dbReference>
<dbReference type="Gene3D" id="3.30.930.10">
    <property type="entry name" value="Bira Bifunctional Protein, Domain 2"/>
    <property type="match status" value="1"/>
</dbReference>
<dbReference type="AlphaFoldDB" id="A0AA51BKL4"/>
<reference evidence="9" key="2">
    <citation type="submission" date="2023-06" db="EMBL/GenBank/DDBJ databases">
        <authorList>
            <person name="Williams T.J."/>
            <person name="Allen M.A."/>
            <person name="Ivanova N."/>
            <person name="Huntemann M."/>
            <person name="Haque S."/>
            <person name="Hancock A.M."/>
            <person name="Brazendale S."/>
            <person name="Cavicchioli R."/>
        </authorList>
    </citation>
    <scope>NUCLEOTIDE SEQUENCE</scope>
    <source>
        <strain evidence="9">MAG_Ga0307966_1000010</strain>
    </source>
</reference>
<dbReference type="PANTHER" id="PTHR11538">
    <property type="entry name" value="PHENYLALANYL-TRNA SYNTHETASE"/>
    <property type="match status" value="1"/>
</dbReference>
<dbReference type="Pfam" id="PF01409">
    <property type="entry name" value="tRNA-synt_2d"/>
    <property type="match status" value="1"/>
</dbReference>
<keyword evidence="5" id="KW-0648">Protein biosynthesis</keyword>
<reference evidence="9" key="1">
    <citation type="journal article" date="2021" name="Front. Microbiol.">
        <title>Genome Analysis of a Verrucomicrobial Endosymbiont With a Tiny Genome Discovered in an Antarctic Lake.</title>
        <authorList>
            <person name="Williams T.J."/>
            <person name="Allen M.A."/>
            <person name="Ivanova N."/>
            <person name="Huntemann M."/>
            <person name="Haque S."/>
            <person name="Hancock A.M."/>
            <person name="Brazendale S."/>
            <person name="Cavicchioli R."/>
        </authorList>
    </citation>
    <scope>NUCLEOTIDE SEQUENCE</scope>
    <source>
        <strain evidence="9">MAG_Ga0307966_1000010</strain>
    </source>
</reference>
<keyword evidence="3" id="KW-0547">Nucleotide-binding</keyword>
<gene>
    <name evidence="9" type="ORF">QTO32_00955</name>
</gene>
<dbReference type="PANTHER" id="PTHR11538:SF41">
    <property type="entry name" value="PHENYLALANINE--TRNA LIGASE, MITOCHONDRIAL"/>
    <property type="match status" value="1"/>
</dbReference>
<evidence type="ECO:0000256" key="7">
    <source>
        <dbReference type="ARBA" id="ARBA00049255"/>
    </source>
</evidence>
<evidence type="ECO:0000259" key="8">
    <source>
        <dbReference type="PROSITE" id="PS50862"/>
    </source>
</evidence>
<dbReference type="SUPFAM" id="SSF55681">
    <property type="entry name" value="Class II aaRS and biotin synthetases"/>
    <property type="match status" value="1"/>
</dbReference>
<sequence length="332" mass="37809">MNTLLKSLNLQLKYFINITSSCSHTSIRSFFLSKSSYLNKQFSLVKFFFIKNFTGNKLNRFKGSLVHAINLLSSSVKTLFLQEEVSFDPSVSVGSFYPTLHPISKIIFSLVSFLKKLGFTFTFGYELETVTNCFSLLNMAPCHEARSSKNTFYLQDKTKGEVTLLRTQTSTIQIKAMLGQKPPIRRMSFGRVFRNDNVDLTHNVNFYQLEGLYVDTLDNISVVELKNVLTSLLKNILGRSVIFRFRNSYFPFTIPSFEVDVFDTKLNVWVEVLGCGLVHPKIIRNAFGEVSAPKLSGYAFGIGIERLAMLLYPETGLKTFYNNNYRSCFKAA</sequence>
<dbReference type="EC" id="6.1.1.20" evidence="1"/>
<feature type="domain" description="Aminoacyl-transfer RNA synthetases class-II family profile" evidence="8">
    <location>
        <begin position="140"/>
        <end position="314"/>
    </location>
</feature>
<dbReference type="PROSITE" id="PS50862">
    <property type="entry name" value="AA_TRNA_LIGASE_II"/>
    <property type="match status" value="1"/>
</dbReference>
<keyword evidence="2" id="KW-0436">Ligase</keyword>
<evidence type="ECO:0000256" key="5">
    <source>
        <dbReference type="ARBA" id="ARBA00022917"/>
    </source>
</evidence>
<dbReference type="GO" id="GO:0000049">
    <property type="term" value="F:tRNA binding"/>
    <property type="evidence" value="ECO:0007669"/>
    <property type="project" value="InterPro"/>
</dbReference>
<proteinExistence type="predicted"/>
<evidence type="ECO:0000256" key="3">
    <source>
        <dbReference type="ARBA" id="ARBA00022741"/>
    </source>
</evidence>
<keyword evidence="6" id="KW-0030">Aminoacyl-tRNA synthetase</keyword>
<dbReference type="EMBL" id="CP128385">
    <property type="protein sequence ID" value="WMI30470.1"/>
    <property type="molecule type" value="Genomic_DNA"/>
</dbReference>
<dbReference type="Proteomes" id="UP001238843">
    <property type="component" value="Chromosome"/>
</dbReference>
<accession>A0AA51BKL4</accession>